<dbReference type="GO" id="GO:0017111">
    <property type="term" value="F:ribonucleoside triphosphate phosphatase activity"/>
    <property type="evidence" value="ECO:0007669"/>
    <property type="project" value="UniProtKB-ARBA"/>
</dbReference>
<dbReference type="RefSeq" id="WP_013820614.1">
    <property type="nucleotide sequence ID" value="NC_015572.1"/>
</dbReference>
<dbReference type="PANTHER" id="PTHR16301">
    <property type="entry name" value="IMPACT-RELATED"/>
    <property type="match status" value="1"/>
</dbReference>
<dbReference type="Pfam" id="PF01205">
    <property type="entry name" value="Impact_N"/>
    <property type="match status" value="1"/>
</dbReference>
<reference evidence="5" key="3">
    <citation type="submission" date="2011-05" db="EMBL/GenBank/DDBJ databases">
        <title>Complete sequence of Methylomonas methanica MC09.</title>
        <authorList>
            <consortium name="US DOE Joint Genome Institute"/>
            <person name="Lucas S."/>
            <person name="Han J."/>
            <person name="Lapidus A."/>
            <person name="Cheng J.-F."/>
            <person name="Goodwin L."/>
            <person name="Pitluck S."/>
            <person name="Peters L."/>
            <person name="Mikhailova N."/>
            <person name="Teshima H."/>
            <person name="Han C."/>
            <person name="Tapia R."/>
            <person name="Land M."/>
            <person name="Hauser L."/>
            <person name="Kyrpides N."/>
            <person name="Ivanova N."/>
            <person name="Pagani I."/>
            <person name="Stein L."/>
            <person name="Woyke T."/>
        </authorList>
    </citation>
    <scope>NUCLEOTIDE SEQUENCE [LARGE SCALE GENOMIC DNA]</scope>
    <source>
        <strain evidence="5">MC09</strain>
    </source>
</reference>
<evidence type="ECO:0000313" key="4">
    <source>
        <dbReference type="EMBL" id="AEG02398.1"/>
    </source>
</evidence>
<keyword evidence="5" id="KW-1185">Reference proteome</keyword>
<dbReference type="GO" id="GO:0043168">
    <property type="term" value="F:anion binding"/>
    <property type="evidence" value="ECO:0007669"/>
    <property type="project" value="UniProtKB-ARBA"/>
</dbReference>
<accession>G0A092</accession>
<dbReference type="STRING" id="857087.Metme_4045"/>
<dbReference type="InterPro" id="IPR020568">
    <property type="entry name" value="Ribosomal_Su5_D2-typ_SF"/>
</dbReference>
<dbReference type="Gene3D" id="3.30.230.30">
    <property type="entry name" value="Impact, N-terminal domain"/>
    <property type="match status" value="1"/>
</dbReference>
<reference key="2">
    <citation type="submission" date="2011-05" db="EMBL/GenBank/DDBJ databases">
        <title>Complete genome sequence of the aerobic marine methanotroph Methylomonas methanica MC09.</title>
        <authorList>
            <person name="Boden R."/>
            <person name="Cunliffe M."/>
            <person name="Scanlan J."/>
            <person name="Moussard H."/>
            <person name="Kits K.D."/>
            <person name="Klotz M."/>
            <person name="Jetten M."/>
            <person name="Vuilleumier S."/>
            <person name="Han J."/>
            <person name="Peters L."/>
            <person name="Mikhailova N."/>
            <person name="Teshima H."/>
            <person name="Tapia R."/>
            <person name="Kyrpides N."/>
            <person name="Ivanova N."/>
            <person name="Pagani I."/>
            <person name="Cheng J.-F."/>
            <person name="Goodwin L."/>
            <person name="Han C."/>
            <person name="Hauser L."/>
            <person name="Land M."/>
            <person name="Lapidus A."/>
            <person name="Lucas S."/>
            <person name="Pitluck S."/>
            <person name="Woyke T."/>
            <person name="Stein L.Y."/>
            <person name="Murrell C."/>
        </authorList>
    </citation>
    <scope>NUCLEOTIDE SEQUENCE</scope>
    <source>
        <strain>MC09</strain>
    </source>
</reference>
<dbReference type="Pfam" id="PF09186">
    <property type="entry name" value="DUF1949"/>
    <property type="match status" value="1"/>
</dbReference>
<dbReference type="Gene3D" id="3.30.70.240">
    <property type="match status" value="1"/>
</dbReference>
<dbReference type="AlphaFoldDB" id="G0A092"/>
<dbReference type="HOGENOM" id="CLU_083552_0_0_6"/>
<dbReference type="NCBIfam" id="TIGR00257">
    <property type="entry name" value="IMPACT_YIGZ"/>
    <property type="match status" value="1"/>
</dbReference>
<sequence length="186" mass="21012">MKIVVKAREYEEIIKKSRFVGLISPCQSEPEALQLVNNLHEQHPGASHIVYAYRIQTPNGLVCRFYDAGEPSGTAGKPIFQHLEGKQLINLIVVVIRYFGGIKLGAGGLTRAYGNIAKQVIDLAEIVEHIERVTLRLVLAYNQLQMLEYQLKKLDGEIVQQNFADQVQVQIQLPKHHLPAFQLTFQ</sequence>
<gene>
    <name evidence="4" type="ordered locus">Metme_4045</name>
</gene>
<dbReference type="InterPro" id="IPR036956">
    <property type="entry name" value="Impact_N_sf"/>
</dbReference>
<protein>
    <submittedName>
        <fullName evidence="4">Uncharacterized protein family UPF0029, Impact, N-terminal protein</fullName>
    </submittedName>
</protein>
<feature type="domain" description="Impact N-terminal" evidence="2">
    <location>
        <begin position="15"/>
        <end position="121"/>
    </location>
</feature>
<evidence type="ECO:0000259" key="2">
    <source>
        <dbReference type="Pfam" id="PF01205"/>
    </source>
</evidence>
<dbReference type="GO" id="GO:0005737">
    <property type="term" value="C:cytoplasm"/>
    <property type="evidence" value="ECO:0007669"/>
    <property type="project" value="TreeGrafter"/>
</dbReference>
<name>G0A092_METMM</name>
<proteinExistence type="inferred from homology"/>
<dbReference type="InterPro" id="IPR001498">
    <property type="entry name" value="Impact_N"/>
</dbReference>
<dbReference type="KEGG" id="mmt:Metme_4045"/>
<dbReference type="eggNOG" id="COG1739">
    <property type="taxonomic scope" value="Bacteria"/>
</dbReference>
<evidence type="ECO:0000256" key="1">
    <source>
        <dbReference type="ARBA" id="ARBA00007665"/>
    </source>
</evidence>
<dbReference type="OrthoDB" id="9813771at2"/>
<dbReference type="Proteomes" id="UP000008888">
    <property type="component" value="Chromosome"/>
</dbReference>
<evidence type="ECO:0000313" key="5">
    <source>
        <dbReference type="Proteomes" id="UP000008888"/>
    </source>
</evidence>
<reference evidence="4 5" key="1">
    <citation type="journal article" date="2011" name="J. Bacteriol.">
        <title>Complete Genome Sequence of the Aerobic Marine Methanotroph Methylomonas methanica MC09.</title>
        <authorList>
            <person name="Boden R."/>
            <person name="Cunliffe M."/>
            <person name="Scanlan J."/>
            <person name="Moussard H."/>
            <person name="Kits K.D."/>
            <person name="Klotz M.G."/>
            <person name="Jetten M.S."/>
            <person name="Vuilleumier S."/>
            <person name="Han J."/>
            <person name="Peters L."/>
            <person name="Mikhailova N."/>
            <person name="Teshima H."/>
            <person name="Tapia R."/>
            <person name="Kyrpides N."/>
            <person name="Ivanova N."/>
            <person name="Pagani I."/>
            <person name="Cheng J.F."/>
            <person name="Goodwin L."/>
            <person name="Han C."/>
            <person name="Hauser L."/>
            <person name="Land M.L."/>
            <person name="Lapidus A."/>
            <person name="Lucas S."/>
            <person name="Pitluck S."/>
            <person name="Woyke T."/>
            <person name="Stein L."/>
            <person name="Murrell J.C."/>
        </authorList>
    </citation>
    <scope>NUCLEOTIDE SEQUENCE [LARGE SCALE GENOMIC DNA]</scope>
    <source>
        <strain evidence="4 5">MC09</strain>
    </source>
</reference>
<dbReference type="PANTHER" id="PTHR16301:SF20">
    <property type="entry name" value="IMPACT FAMILY MEMBER YIGZ"/>
    <property type="match status" value="1"/>
</dbReference>
<dbReference type="GO" id="GO:0006446">
    <property type="term" value="P:regulation of translational initiation"/>
    <property type="evidence" value="ECO:0007669"/>
    <property type="project" value="TreeGrafter"/>
</dbReference>
<dbReference type="SUPFAM" id="SSF54980">
    <property type="entry name" value="EF-G C-terminal domain-like"/>
    <property type="match status" value="1"/>
</dbReference>
<organism evidence="4 5">
    <name type="scientific">Methylomonas methanica (strain DSM 25384 / MC09)</name>
    <dbReference type="NCBI Taxonomy" id="857087"/>
    <lineage>
        <taxon>Bacteria</taxon>
        <taxon>Pseudomonadati</taxon>
        <taxon>Pseudomonadota</taxon>
        <taxon>Gammaproteobacteria</taxon>
        <taxon>Methylococcales</taxon>
        <taxon>Methylococcaceae</taxon>
        <taxon>Methylomonas</taxon>
    </lineage>
</organism>
<dbReference type="InterPro" id="IPR015796">
    <property type="entry name" value="Impact_YigZ-like"/>
</dbReference>
<dbReference type="InterPro" id="IPR023582">
    <property type="entry name" value="Impact"/>
</dbReference>
<dbReference type="EMBL" id="CP002738">
    <property type="protein sequence ID" value="AEG02398.1"/>
    <property type="molecule type" value="Genomic_DNA"/>
</dbReference>
<dbReference type="GO" id="GO:0032561">
    <property type="term" value="F:guanyl ribonucleotide binding"/>
    <property type="evidence" value="ECO:0007669"/>
    <property type="project" value="UniProtKB-ARBA"/>
</dbReference>
<comment type="similarity">
    <text evidence="1">Belongs to the IMPACT family.</text>
</comment>
<feature type="domain" description="UPF0029" evidence="3">
    <location>
        <begin position="138"/>
        <end position="182"/>
    </location>
</feature>
<evidence type="ECO:0000259" key="3">
    <source>
        <dbReference type="Pfam" id="PF09186"/>
    </source>
</evidence>
<dbReference type="InterPro" id="IPR015269">
    <property type="entry name" value="UPF0029_Impact_C"/>
</dbReference>
<dbReference type="SUPFAM" id="SSF54211">
    <property type="entry name" value="Ribosomal protein S5 domain 2-like"/>
    <property type="match status" value="1"/>
</dbReference>
<dbReference type="InterPro" id="IPR035647">
    <property type="entry name" value="EFG_III/V"/>
</dbReference>